<gene>
    <name evidence="2" type="ORF">ABC651_08035</name>
</gene>
<sequence>MLQSHSYRILHNKLSLVCLLLILFIPCVEIIQLLINQIQFGDKWDPAFAFFLTGSSRAHGAQIVLIWFLPIYFLIAFSDDAILDYKLGYRNVVVNKIGIKKYCSEKILYKMNLSF</sequence>
<comment type="caution">
    <text evidence="2">The sequence shown here is derived from an EMBL/GenBank/DDBJ whole genome shotgun (WGS) entry which is preliminary data.</text>
</comment>
<dbReference type="RefSeq" id="WP_019721283.1">
    <property type="nucleotide sequence ID" value="NZ_JBCMZG010000071.1"/>
</dbReference>
<dbReference type="Proteomes" id="UP001555176">
    <property type="component" value="Unassembled WGS sequence"/>
</dbReference>
<keyword evidence="1" id="KW-0472">Membrane</keyword>
<feature type="transmembrane region" description="Helical" evidence="1">
    <location>
        <begin position="58"/>
        <end position="77"/>
    </location>
</feature>
<keyword evidence="1" id="KW-0812">Transmembrane</keyword>
<evidence type="ECO:0000313" key="3">
    <source>
        <dbReference type="Proteomes" id="UP001555176"/>
    </source>
</evidence>
<accession>A0ABV3NIW2</accession>
<evidence type="ECO:0000256" key="1">
    <source>
        <dbReference type="SAM" id="Phobius"/>
    </source>
</evidence>
<keyword evidence="3" id="KW-1185">Reference proteome</keyword>
<evidence type="ECO:0000313" key="2">
    <source>
        <dbReference type="EMBL" id="MEW7079001.1"/>
    </source>
</evidence>
<protein>
    <submittedName>
        <fullName evidence="2">Uncharacterized protein</fullName>
    </submittedName>
</protein>
<feature type="transmembrane region" description="Helical" evidence="1">
    <location>
        <begin position="14"/>
        <end position="38"/>
    </location>
</feature>
<proteinExistence type="predicted"/>
<keyword evidence="1" id="KW-1133">Transmembrane helix</keyword>
<organism evidence="2 3">
    <name type="scientific">Heyndrickxia faecalis</name>
    <dbReference type="NCBI Taxonomy" id="2824910"/>
    <lineage>
        <taxon>Bacteria</taxon>
        <taxon>Bacillati</taxon>
        <taxon>Bacillota</taxon>
        <taxon>Bacilli</taxon>
        <taxon>Bacillales</taxon>
        <taxon>Bacillaceae</taxon>
        <taxon>Heyndrickxia</taxon>
    </lineage>
</organism>
<reference evidence="2 3" key="1">
    <citation type="submission" date="2024-04" db="EMBL/GenBank/DDBJ databases">
        <title>Bacterial genomes from commercial probiotics.</title>
        <authorList>
            <person name="Brady R."/>
            <person name="Call G.B."/>
            <person name="Chaston J.M."/>
        </authorList>
    </citation>
    <scope>NUCLEOTIDE SEQUENCE [LARGE SCALE GENOMIC DNA]</scope>
    <source>
        <strain evidence="3">gbc_m</strain>
    </source>
</reference>
<name>A0ABV3NIW2_9BACI</name>
<dbReference type="EMBL" id="JBDGII010000017">
    <property type="protein sequence ID" value="MEW7079001.1"/>
    <property type="molecule type" value="Genomic_DNA"/>
</dbReference>